<comment type="caution">
    <text evidence="6">The sequence shown here is derived from an EMBL/GenBank/DDBJ whole genome shotgun (WGS) entry which is preliminary data.</text>
</comment>
<dbReference type="GO" id="GO:0005829">
    <property type="term" value="C:cytosol"/>
    <property type="evidence" value="ECO:0007669"/>
    <property type="project" value="TreeGrafter"/>
</dbReference>
<dbReference type="SUPFAM" id="SSF51998">
    <property type="entry name" value="PFL-like glycyl radical enzymes"/>
    <property type="match status" value="1"/>
</dbReference>
<dbReference type="EMBL" id="LAZR01032223">
    <property type="protein sequence ID" value="KKL51512.1"/>
    <property type="molecule type" value="Genomic_DNA"/>
</dbReference>
<evidence type="ECO:0008006" key="7">
    <source>
        <dbReference type="Google" id="ProtNLM"/>
    </source>
</evidence>
<evidence type="ECO:0000259" key="4">
    <source>
        <dbReference type="PROSITE" id="PS51149"/>
    </source>
</evidence>
<evidence type="ECO:0000256" key="2">
    <source>
        <dbReference type="ARBA" id="ARBA00023239"/>
    </source>
</evidence>
<evidence type="ECO:0000313" key="6">
    <source>
        <dbReference type="EMBL" id="KKL51512.1"/>
    </source>
</evidence>
<dbReference type="GO" id="GO:0016829">
    <property type="term" value="F:lyase activity"/>
    <property type="evidence" value="ECO:0007669"/>
    <property type="project" value="UniProtKB-KW"/>
</dbReference>
<dbReference type="PROSITE" id="PS51554">
    <property type="entry name" value="PFL"/>
    <property type="match status" value="1"/>
</dbReference>
<feature type="domain" description="Glycine radical" evidence="4">
    <location>
        <begin position="168"/>
        <end position="290"/>
    </location>
</feature>
<dbReference type="AlphaFoldDB" id="A0A0F9FKB8"/>
<dbReference type="Pfam" id="PF02901">
    <property type="entry name" value="PFL-like"/>
    <property type="match status" value="1"/>
</dbReference>
<organism evidence="6">
    <name type="scientific">marine sediment metagenome</name>
    <dbReference type="NCBI Taxonomy" id="412755"/>
    <lineage>
        <taxon>unclassified sequences</taxon>
        <taxon>metagenomes</taxon>
        <taxon>ecological metagenomes</taxon>
    </lineage>
</organism>
<feature type="region of interest" description="Disordered" evidence="3">
    <location>
        <begin position="152"/>
        <end position="183"/>
    </location>
</feature>
<keyword evidence="1" id="KW-0556">Organic radical</keyword>
<dbReference type="InterPro" id="IPR004184">
    <property type="entry name" value="PFL_dom"/>
</dbReference>
<protein>
    <recommendedName>
        <fullName evidence="7">Glycine radical domain-containing protein</fullName>
    </recommendedName>
</protein>
<dbReference type="InterPro" id="IPR051215">
    <property type="entry name" value="GRE"/>
</dbReference>
<dbReference type="PROSITE" id="PS51149">
    <property type="entry name" value="GLY_RADICAL_2"/>
    <property type="match status" value="1"/>
</dbReference>
<gene>
    <name evidence="6" type="ORF">LCGC14_2294760</name>
</gene>
<accession>A0A0F9FKB8</accession>
<dbReference type="PANTHER" id="PTHR43641:SF2">
    <property type="entry name" value="DEHYDRATASE YBIW-RELATED"/>
    <property type="match status" value="1"/>
</dbReference>
<dbReference type="Gene3D" id="3.20.70.20">
    <property type="match status" value="1"/>
</dbReference>
<keyword evidence="2" id="KW-0456">Lyase</keyword>
<evidence type="ECO:0000259" key="5">
    <source>
        <dbReference type="PROSITE" id="PS51554"/>
    </source>
</evidence>
<proteinExistence type="predicted"/>
<sequence length="290" mass="31805">MVGILEKSAIEGKPTRSLVIDGFMRKGSENIYNGAKNVIDPRTNTPFKSFTKLLEFFEEKKITAAQLLHALDTDFGDSSTSPSGEDIRKMLLEAPKYGNDDDYVDMLTARALGLFCEELPKFKVTRHGKGPRGCVWQASTSSVSGNVPFGQYIGATPDGRKDGEPTADTTSPSHGMDKKGPLSAMKSVSKIPNILSSGGNLFNMKFSPLVLQDETGRRKFSSLIRTYLGDLKGMHVQFNIVSSDTLRDAKKHPVKHPDLMVRVAGYSALFASLDPKLQDDIIARTDNIML</sequence>
<reference evidence="6" key="1">
    <citation type="journal article" date="2015" name="Nature">
        <title>Complex archaea that bridge the gap between prokaryotes and eukaryotes.</title>
        <authorList>
            <person name="Spang A."/>
            <person name="Saw J.H."/>
            <person name="Jorgensen S.L."/>
            <person name="Zaremba-Niedzwiedzka K."/>
            <person name="Martijn J."/>
            <person name="Lind A.E."/>
            <person name="van Eijk R."/>
            <person name="Schleper C."/>
            <person name="Guy L."/>
            <person name="Ettema T.J."/>
        </authorList>
    </citation>
    <scope>NUCLEOTIDE SEQUENCE</scope>
</reference>
<dbReference type="InterPro" id="IPR001150">
    <property type="entry name" value="Gly_radical"/>
</dbReference>
<evidence type="ECO:0000256" key="3">
    <source>
        <dbReference type="SAM" id="MobiDB-lite"/>
    </source>
</evidence>
<dbReference type="PANTHER" id="PTHR43641">
    <property type="entry name" value="FORMATE ACETYLTRANSFERASE 3-RELATED"/>
    <property type="match status" value="1"/>
</dbReference>
<dbReference type="Pfam" id="PF01228">
    <property type="entry name" value="Gly_radical"/>
    <property type="match status" value="1"/>
</dbReference>
<feature type="domain" description="PFL" evidence="5">
    <location>
        <begin position="1"/>
        <end position="161"/>
    </location>
</feature>
<evidence type="ECO:0000256" key="1">
    <source>
        <dbReference type="ARBA" id="ARBA00022818"/>
    </source>
</evidence>
<name>A0A0F9FKB8_9ZZZZ</name>